<dbReference type="Gene3D" id="3.90.228.10">
    <property type="match status" value="1"/>
</dbReference>
<dbReference type="GO" id="GO:0003714">
    <property type="term" value="F:transcription corepressor activity"/>
    <property type="evidence" value="ECO:0007669"/>
    <property type="project" value="TreeGrafter"/>
</dbReference>
<evidence type="ECO:0000256" key="2">
    <source>
        <dbReference type="ARBA" id="ARBA00022676"/>
    </source>
</evidence>
<evidence type="ECO:0000256" key="1">
    <source>
        <dbReference type="ARBA" id="ARBA00004123"/>
    </source>
</evidence>
<evidence type="ECO:0000259" key="8">
    <source>
        <dbReference type="PROSITE" id="PS51059"/>
    </source>
</evidence>
<dbReference type="GeneTree" id="ENSGT00940000154311"/>
<reference evidence="10" key="3">
    <citation type="submission" date="2025-09" db="UniProtKB">
        <authorList>
            <consortium name="Ensembl"/>
        </authorList>
    </citation>
    <scope>IDENTIFICATION</scope>
</reference>
<sequence>IFLLLCFNVSKSQKCLIKLCDQSRATPSDEDTMTVATYTLRDGPQVVVCQGDITKQKADALVNAANEDLEHYGGVAAELSRAGGPTIQKESRVIVKCVGKIPTGDVVVTTGGHLCCKTLLHVVGPRKNCKKILQQCEDRGYQSVAFPAINTGLYKWEPMNGESFKKVKLNSTLKEYKKVAEDFKATANHNIITIERVQNVYQWKAFAVCKERIGKKNGLQELGEKFLYHGTAAESCDSIEKGRFDRSFAGQHATMYGKGVYFAVNAQYSARGYSQPDASGTKRMYVARVLTGRYTKGEAQMKNPPPRANDPTDRYDSLVDNCQKPNMFVIFHDDQAYPEYLITFN</sequence>
<dbReference type="FunFam" id="3.90.228.10:FF:000008">
    <property type="entry name" value="Poly [ADP-ribose] polymerase"/>
    <property type="match status" value="1"/>
</dbReference>
<feature type="domain" description="PARP catalytic" evidence="8">
    <location>
        <begin position="152"/>
        <end position="345"/>
    </location>
</feature>
<dbReference type="PROSITE" id="PS51154">
    <property type="entry name" value="MACRO"/>
    <property type="match status" value="1"/>
</dbReference>
<dbReference type="GO" id="GO:0005634">
    <property type="term" value="C:nucleus"/>
    <property type="evidence" value="ECO:0007669"/>
    <property type="project" value="UniProtKB-SubCell"/>
</dbReference>
<dbReference type="PANTHER" id="PTHR14453">
    <property type="entry name" value="PARP/ZINC FINGER CCCH TYPE DOMAIN CONTAINING PROTEIN"/>
    <property type="match status" value="1"/>
</dbReference>
<dbReference type="InterPro" id="IPR002589">
    <property type="entry name" value="Macro_dom"/>
</dbReference>
<dbReference type="Ensembl" id="ENSCSET00000031746.1">
    <property type="protein sequence ID" value="ENSCSEP00000031338.1"/>
    <property type="gene ID" value="ENSCSEG00000020071.1"/>
</dbReference>
<keyword evidence="3 7" id="KW-0808">Transferase</keyword>
<dbReference type="InterPro" id="IPR043472">
    <property type="entry name" value="Macro_dom-like"/>
</dbReference>
<dbReference type="GO" id="GO:0003950">
    <property type="term" value="F:NAD+ poly-ADP-ribosyltransferase activity"/>
    <property type="evidence" value="ECO:0007669"/>
    <property type="project" value="UniProtKB-UniRule"/>
</dbReference>
<dbReference type="SUPFAM" id="SSF52949">
    <property type="entry name" value="Macro domain-like"/>
    <property type="match status" value="1"/>
</dbReference>
<keyword evidence="4 7" id="KW-0520">NAD</keyword>
<evidence type="ECO:0000256" key="7">
    <source>
        <dbReference type="RuleBase" id="RU362114"/>
    </source>
</evidence>
<evidence type="ECO:0000256" key="5">
    <source>
        <dbReference type="ARBA" id="ARBA00023242"/>
    </source>
</evidence>
<keyword evidence="2 7" id="KW-0328">Glycosyltransferase</keyword>
<protein>
    <recommendedName>
        <fullName evidence="7">Poly [ADP-ribose] polymerase</fullName>
        <shortName evidence="7">PARP</shortName>
        <ecNumber evidence="7">2.4.2.-</ecNumber>
    </recommendedName>
</protein>
<dbReference type="InterPro" id="IPR052056">
    <property type="entry name" value="Mono-ARTD/PARP"/>
</dbReference>
<evidence type="ECO:0000259" key="9">
    <source>
        <dbReference type="PROSITE" id="PS51154"/>
    </source>
</evidence>
<dbReference type="SMART" id="SM00506">
    <property type="entry name" value="A1pp"/>
    <property type="match status" value="1"/>
</dbReference>
<evidence type="ECO:0000256" key="4">
    <source>
        <dbReference type="ARBA" id="ARBA00023027"/>
    </source>
</evidence>
<dbReference type="GO" id="GO:0070212">
    <property type="term" value="P:protein poly-ADP-ribosylation"/>
    <property type="evidence" value="ECO:0007669"/>
    <property type="project" value="TreeGrafter"/>
</dbReference>
<comment type="similarity">
    <text evidence="6">Belongs to the ARTD/PARP family.</text>
</comment>
<keyword evidence="5" id="KW-0539">Nucleus</keyword>
<feature type="domain" description="Macro" evidence="9">
    <location>
        <begin position="33"/>
        <end position="187"/>
    </location>
</feature>
<reference evidence="10" key="2">
    <citation type="submission" date="2025-08" db="UniProtKB">
        <authorList>
            <consortium name="Ensembl"/>
        </authorList>
    </citation>
    <scope>IDENTIFICATION</scope>
</reference>
<comment type="subcellular location">
    <subcellularLocation>
        <location evidence="1">Nucleus</location>
    </subcellularLocation>
</comment>
<dbReference type="PANTHER" id="PTHR14453:SF107">
    <property type="entry name" value="POLY [ADP-RIBOSE] POLYMERASE"/>
    <property type="match status" value="1"/>
</dbReference>
<organism evidence="10 11">
    <name type="scientific">Cynoglossus semilaevis</name>
    <name type="common">Tongue sole</name>
    <dbReference type="NCBI Taxonomy" id="244447"/>
    <lineage>
        <taxon>Eukaryota</taxon>
        <taxon>Metazoa</taxon>
        <taxon>Chordata</taxon>
        <taxon>Craniata</taxon>
        <taxon>Vertebrata</taxon>
        <taxon>Euteleostomi</taxon>
        <taxon>Actinopterygii</taxon>
        <taxon>Neopterygii</taxon>
        <taxon>Teleostei</taxon>
        <taxon>Neoteleostei</taxon>
        <taxon>Acanthomorphata</taxon>
        <taxon>Carangaria</taxon>
        <taxon>Pleuronectiformes</taxon>
        <taxon>Pleuronectoidei</taxon>
        <taxon>Cynoglossidae</taxon>
        <taxon>Cynoglossinae</taxon>
        <taxon>Cynoglossus</taxon>
    </lineage>
</organism>
<reference evidence="10 11" key="1">
    <citation type="journal article" date="2014" name="Nat. Genet.">
        <title>Whole-genome sequence of a flatfish provides insights into ZW sex chromosome evolution and adaptation to a benthic lifestyle.</title>
        <authorList>
            <person name="Chen S."/>
            <person name="Zhang G."/>
            <person name="Shao C."/>
            <person name="Huang Q."/>
            <person name="Liu G."/>
            <person name="Zhang P."/>
            <person name="Song W."/>
            <person name="An N."/>
            <person name="Chalopin D."/>
            <person name="Volff J.N."/>
            <person name="Hong Y."/>
            <person name="Li Q."/>
            <person name="Sha Z."/>
            <person name="Zhou H."/>
            <person name="Xie M."/>
            <person name="Yu Q."/>
            <person name="Liu Y."/>
            <person name="Xiang H."/>
            <person name="Wang N."/>
            <person name="Wu K."/>
            <person name="Yang C."/>
            <person name="Zhou Q."/>
            <person name="Liao X."/>
            <person name="Yang L."/>
            <person name="Hu Q."/>
            <person name="Zhang J."/>
            <person name="Meng L."/>
            <person name="Jin L."/>
            <person name="Tian Y."/>
            <person name="Lian J."/>
            <person name="Yang J."/>
            <person name="Miao G."/>
            <person name="Liu S."/>
            <person name="Liang Z."/>
            <person name="Yan F."/>
            <person name="Li Y."/>
            <person name="Sun B."/>
            <person name="Zhang H."/>
            <person name="Zhang J."/>
            <person name="Zhu Y."/>
            <person name="Du M."/>
            <person name="Zhao Y."/>
            <person name="Schartl M."/>
            <person name="Tang Q."/>
            <person name="Wang J."/>
        </authorList>
    </citation>
    <scope>NUCLEOTIDE SEQUENCE</scope>
</reference>
<dbReference type="EC" id="2.4.2.-" evidence="7"/>
<evidence type="ECO:0000256" key="3">
    <source>
        <dbReference type="ARBA" id="ARBA00022679"/>
    </source>
</evidence>
<dbReference type="SUPFAM" id="SSF56399">
    <property type="entry name" value="ADP-ribosylation"/>
    <property type="match status" value="1"/>
</dbReference>
<dbReference type="CDD" id="cd01439">
    <property type="entry name" value="TCCD_inducible_PARP_like"/>
    <property type="match status" value="1"/>
</dbReference>
<keyword evidence="11" id="KW-1185">Reference proteome</keyword>
<dbReference type="Proteomes" id="UP000265120">
    <property type="component" value="Chromosome 1"/>
</dbReference>
<dbReference type="Gene3D" id="3.40.220.10">
    <property type="entry name" value="Leucine Aminopeptidase, subunit E, domain 1"/>
    <property type="match status" value="1"/>
</dbReference>
<dbReference type="OMA" id="TEMEKAC"/>
<dbReference type="Pfam" id="PF01661">
    <property type="entry name" value="Macro"/>
    <property type="match status" value="1"/>
</dbReference>
<evidence type="ECO:0000256" key="6">
    <source>
        <dbReference type="ARBA" id="ARBA00024347"/>
    </source>
</evidence>
<dbReference type="AlphaFoldDB" id="A0A3P8WV42"/>
<evidence type="ECO:0000313" key="11">
    <source>
        <dbReference type="Proteomes" id="UP000265120"/>
    </source>
</evidence>
<name>A0A3P8WV42_CYNSE</name>
<proteinExistence type="inferred from homology"/>
<dbReference type="Pfam" id="PF00644">
    <property type="entry name" value="PARP"/>
    <property type="match status" value="1"/>
</dbReference>
<dbReference type="InParanoid" id="A0A3P8WV42"/>
<dbReference type="GO" id="GO:0005737">
    <property type="term" value="C:cytoplasm"/>
    <property type="evidence" value="ECO:0007669"/>
    <property type="project" value="TreeGrafter"/>
</dbReference>
<dbReference type="STRING" id="244447.ENSCSEP00000031338"/>
<accession>A0A3P8WV42</accession>
<dbReference type="GO" id="GO:0010629">
    <property type="term" value="P:negative regulation of gene expression"/>
    <property type="evidence" value="ECO:0007669"/>
    <property type="project" value="TreeGrafter"/>
</dbReference>
<dbReference type="GO" id="GO:1990404">
    <property type="term" value="F:NAD+-protein mono-ADP-ribosyltransferase activity"/>
    <property type="evidence" value="ECO:0007669"/>
    <property type="project" value="TreeGrafter"/>
</dbReference>
<dbReference type="InterPro" id="IPR012317">
    <property type="entry name" value="Poly(ADP-ribose)pol_cat_dom"/>
</dbReference>
<dbReference type="PROSITE" id="PS51059">
    <property type="entry name" value="PARP_CATALYTIC"/>
    <property type="match status" value="1"/>
</dbReference>
<evidence type="ECO:0000313" key="10">
    <source>
        <dbReference type="Ensembl" id="ENSCSEP00000031338.1"/>
    </source>
</evidence>